<comment type="caution">
    <text evidence="2">The sequence shown here is derived from an EMBL/GenBank/DDBJ whole genome shotgun (WGS) entry which is preliminary data.</text>
</comment>
<evidence type="ECO:0000256" key="1">
    <source>
        <dbReference type="SAM" id="MobiDB-lite"/>
    </source>
</evidence>
<gene>
    <name evidence="2" type="ORF">SDC9_187959</name>
</gene>
<organism evidence="2">
    <name type="scientific">bioreactor metagenome</name>
    <dbReference type="NCBI Taxonomy" id="1076179"/>
    <lineage>
        <taxon>unclassified sequences</taxon>
        <taxon>metagenomes</taxon>
        <taxon>ecological metagenomes</taxon>
    </lineage>
</organism>
<protein>
    <submittedName>
        <fullName evidence="2">Uncharacterized protein</fullName>
    </submittedName>
</protein>
<evidence type="ECO:0000313" key="2">
    <source>
        <dbReference type="EMBL" id="MPN40422.1"/>
    </source>
</evidence>
<reference evidence="2" key="1">
    <citation type="submission" date="2019-08" db="EMBL/GenBank/DDBJ databases">
        <authorList>
            <person name="Kucharzyk K."/>
            <person name="Murdoch R.W."/>
            <person name="Higgins S."/>
            <person name="Loffler F."/>
        </authorList>
    </citation>
    <scope>NUCLEOTIDE SEQUENCE</scope>
</reference>
<dbReference type="AlphaFoldDB" id="A0A645HPM9"/>
<dbReference type="EMBL" id="VSSQ01096827">
    <property type="protein sequence ID" value="MPN40422.1"/>
    <property type="molecule type" value="Genomic_DNA"/>
</dbReference>
<feature type="compositionally biased region" description="Gly residues" evidence="1">
    <location>
        <begin position="41"/>
        <end position="50"/>
    </location>
</feature>
<accession>A0A645HPM9</accession>
<proteinExistence type="predicted"/>
<sequence>MDGLGLQPAAKLTHPFGRPAGGRRQHHVQPHSLEQGHNAPDGGGLAGAGAAGQNQNSGPGRQRHGLTLLVGVGDALRLFYLRDDLVHLPTLIRVCG</sequence>
<name>A0A645HPM9_9ZZZZ</name>
<feature type="region of interest" description="Disordered" evidence="1">
    <location>
        <begin position="1"/>
        <end position="64"/>
    </location>
</feature>